<gene>
    <name evidence="1" type="ORF">DUNSADRAFT_16754</name>
</gene>
<accession>A0ABQ7G304</accession>
<organism evidence="1 2">
    <name type="scientific">Dunaliella salina</name>
    <name type="common">Green alga</name>
    <name type="synonym">Protococcus salinus</name>
    <dbReference type="NCBI Taxonomy" id="3046"/>
    <lineage>
        <taxon>Eukaryota</taxon>
        <taxon>Viridiplantae</taxon>
        <taxon>Chlorophyta</taxon>
        <taxon>core chlorophytes</taxon>
        <taxon>Chlorophyceae</taxon>
        <taxon>CS clade</taxon>
        <taxon>Chlamydomonadales</taxon>
        <taxon>Dunaliellaceae</taxon>
        <taxon>Dunaliella</taxon>
    </lineage>
</organism>
<evidence type="ECO:0008006" key="3">
    <source>
        <dbReference type="Google" id="ProtNLM"/>
    </source>
</evidence>
<sequence>MLSRNYRWKPTAYFSLNSMFANPEKRLFLRAEDACMFFQCGHTYIHVLYTFHSSPTTMTRIAHLMCIMALINQLPECASKISNKTAHIVNAWLVALWCDKLTAEQIGKGHDLIPRPIAQGEHGVPRHVGLPCLMP</sequence>
<dbReference type="EMBL" id="MU070220">
    <property type="protein sequence ID" value="KAF5828974.1"/>
    <property type="molecule type" value="Genomic_DNA"/>
</dbReference>
<name>A0ABQ7G304_DUNSA</name>
<protein>
    <recommendedName>
        <fullName evidence="3">Encoded protein</fullName>
    </recommendedName>
</protein>
<evidence type="ECO:0000313" key="2">
    <source>
        <dbReference type="Proteomes" id="UP000815325"/>
    </source>
</evidence>
<dbReference type="Proteomes" id="UP000815325">
    <property type="component" value="Unassembled WGS sequence"/>
</dbReference>
<evidence type="ECO:0000313" key="1">
    <source>
        <dbReference type="EMBL" id="KAF5828974.1"/>
    </source>
</evidence>
<reference evidence="1" key="1">
    <citation type="submission" date="2017-08" db="EMBL/GenBank/DDBJ databases">
        <authorList>
            <person name="Polle J.E."/>
            <person name="Barry K."/>
            <person name="Cushman J."/>
            <person name="Schmutz J."/>
            <person name="Tran D."/>
            <person name="Hathwaick L.T."/>
            <person name="Yim W.C."/>
            <person name="Jenkins J."/>
            <person name="Mckie-Krisberg Z.M."/>
            <person name="Prochnik S."/>
            <person name="Lindquist E."/>
            <person name="Dockter R.B."/>
            <person name="Adam C."/>
            <person name="Molina H."/>
            <person name="Bunkerborg J."/>
            <person name="Jin E."/>
            <person name="Buchheim M."/>
            <person name="Magnuson J."/>
        </authorList>
    </citation>
    <scope>NUCLEOTIDE SEQUENCE</scope>
    <source>
        <strain evidence="1">CCAP 19/18</strain>
    </source>
</reference>
<keyword evidence="2" id="KW-1185">Reference proteome</keyword>
<comment type="caution">
    <text evidence="1">The sequence shown here is derived from an EMBL/GenBank/DDBJ whole genome shotgun (WGS) entry which is preliminary data.</text>
</comment>
<proteinExistence type="predicted"/>